<feature type="domain" description="OmpR/PhoB-type" evidence="5">
    <location>
        <begin position="87"/>
        <end position="183"/>
    </location>
</feature>
<evidence type="ECO:0000259" key="5">
    <source>
        <dbReference type="PROSITE" id="PS51755"/>
    </source>
</evidence>
<feature type="domain" description="Response regulatory" evidence="4">
    <location>
        <begin position="1"/>
        <end position="80"/>
    </location>
</feature>
<evidence type="ECO:0000313" key="6">
    <source>
        <dbReference type="EMBL" id="NKY37970.1"/>
    </source>
</evidence>
<feature type="DNA-binding region" description="OmpR/PhoB-type" evidence="3">
    <location>
        <begin position="87"/>
        <end position="183"/>
    </location>
</feature>
<dbReference type="InterPro" id="IPR001867">
    <property type="entry name" value="OmpR/PhoB-type_DNA-bd"/>
</dbReference>
<dbReference type="SMART" id="SM00862">
    <property type="entry name" value="Trans_reg_C"/>
    <property type="match status" value="1"/>
</dbReference>
<gene>
    <name evidence="6" type="ORF">HGA02_00085</name>
</gene>
<evidence type="ECO:0000313" key="7">
    <source>
        <dbReference type="Proteomes" id="UP000777774"/>
    </source>
</evidence>
<dbReference type="EMBL" id="JAAXOY010000001">
    <property type="protein sequence ID" value="NKY37970.1"/>
    <property type="molecule type" value="Genomic_DNA"/>
</dbReference>
<dbReference type="RefSeq" id="WP_168676155.1">
    <property type="nucleotide sequence ID" value="NZ_JAAXOY010000001.1"/>
</dbReference>
<name>A0ABX1JXE2_9CELL</name>
<dbReference type="InterPro" id="IPR011006">
    <property type="entry name" value="CheY-like_superfamily"/>
</dbReference>
<dbReference type="InterPro" id="IPR016032">
    <property type="entry name" value="Sig_transdc_resp-reg_C-effctor"/>
</dbReference>
<accession>A0ABX1JXE2</accession>
<evidence type="ECO:0000256" key="3">
    <source>
        <dbReference type="PROSITE-ProRule" id="PRU01091"/>
    </source>
</evidence>
<dbReference type="CDD" id="cd00383">
    <property type="entry name" value="trans_reg_C"/>
    <property type="match status" value="1"/>
</dbReference>
<dbReference type="InterPro" id="IPR036388">
    <property type="entry name" value="WH-like_DNA-bd_sf"/>
</dbReference>
<organism evidence="6 7">
    <name type="scientific">Cellulomonas septica</name>
    <dbReference type="NCBI Taxonomy" id="285080"/>
    <lineage>
        <taxon>Bacteria</taxon>
        <taxon>Bacillati</taxon>
        <taxon>Actinomycetota</taxon>
        <taxon>Actinomycetes</taxon>
        <taxon>Micrococcales</taxon>
        <taxon>Cellulomonadaceae</taxon>
        <taxon>Cellulomonas</taxon>
    </lineage>
</organism>
<proteinExistence type="predicted"/>
<dbReference type="PROSITE" id="PS50110">
    <property type="entry name" value="RESPONSE_REGULATORY"/>
    <property type="match status" value="1"/>
</dbReference>
<protein>
    <submittedName>
        <fullName evidence="6">Response regulator transcription factor</fullName>
    </submittedName>
</protein>
<evidence type="ECO:0000256" key="1">
    <source>
        <dbReference type="ARBA" id="ARBA00023125"/>
    </source>
</evidence>
<evidence type="ECO:0000259" key="4">
    <source>
        <dbReference type="PROSITE" id="PS50110"/>
    </source>
</evidence>
<keyword evidence="1 3" id="KW-0238">DNA-binding</keyword>
<evidence type="ECO:0000256" key="2">
    <source>
        <dbReference type="PROSITE-ProRule" id="PRU00169"/>
    </source>
</evidence>
<comment type="caution">
    <text evidence="2">Lacks conserved residue(s) required for the propagation of feature annotation.</text>
</comment>
<comment type="caution">
    <text evidence="6">The sequence shown here is derived from an EMBL/GenBank/DDBJ whole genome shotgun (WGS) entry which is preliminary data.</text>
</comment>
<dbReference type="SUPFAM" id="SSF46894">
    <property type="entry name" value="C-terminal effector domain of the bipartite response regulators"/>
    <property type="match status" value="1"/>
</dbReference>
<keyword evidence="7" id="KW-1185">Reference proteome</keyword>
<dbReference type="SUPFAM" id="SSF52172">
    <property type="entry name" value="CheY-like"/>
    <property type="match status" value="1"/>
</dbReference>
<dbReference type="Pfam" id="PF00486">
    <property type="entry name" value="Trans_reg_C"/>
    <property type="match status" value="1"/>
</dbReference>
<reference evidence="6 7" key="1">
    <citation type="submission" date="2020-04" db="EMBL/GenBank/DDBJ databases">
        <title>MicrobeNet Type strains.</title>
        <authorList>
            <person name="Nicholson A.C."/>
        </authorList>
    </citation>
    <scope>NUCLEOTIDE SEQUENCE [LARGE SCALE GENOMIC DNA]</scope>
    <source>
        <strain evidence="6 7">ATCC BAA-787</strain>
    </source>
</reference>
<dbReference type="InterPro" id="IPR001789">
    <property type="entry name" value="Sig_transdc_resp-reg_receiver"/>
</dbReference>
<dbReference type="Gene3D" id="1.10.10.10">
    <property type="entry name" value="Winged helix-like DNA-binding domain superfamily/Winged helix DNA-binding domain"/>
    <property type="match status" value="1"/>
</dbReference>
<dbReference type="PROSITE" id="PS51755">
    <property type="entry name" value="OMPR_PHOB"/>
    <property type="match status" value="1"/>
</dbReference>
<dbReference type="Proteomes" id="UP000777774">
    <property type="component" value="Unassembled WGS sequence"/>
</dbReference>
<sequence length="201" mass="21383">MLTALRQRPPQVVVLSARAPVPDPADLVTRLRLDLHCPVLVALGDGDVARAASAIVAGGTPALSLPLSPIQMLRVLAPVWIDPPRPEVTLRLGTLEMDHARLAARVGGRRLQTSVTEFAVLWRLAQRAGAVVAREDLWSLWPGARDPDGALVAAVTRIRARLHALGVAQSIVTLRGVGYRWDDPADTPHLALTGSGAVITA</sequence>